<accession>A0A173XP94</accession>
<proteinExistence type="predicted"/>
<evidence type="ECO:0000313" key="2">
    <source>
        <dbReference type="Proteomes" id="UP000095594"/>
    </source>
</evidence>
<reference evidence="1 2" key="1">
    <citation type="submission" date="2015-09" db="EMBL/GenBank/DDBJ databases">
        <authorList>
            <consortium name="Pathogen Informatics"/>
        </authorList>
    </citation>
    <scope>NUCLEOTIDE SEQUENCE [LARGE SCALE GENOMIC DNA]</scope>
    <source>
        <strain evidence="1 2">2789STDY5834856</strain>
    </source>
</reference>
<name>A0A173XP94_9CLOT</name>
<dbReference type="Proteomes" id="UP000095594">
    <property type="component" value="Unassembled WGS sequence"/>
</dbReference>
<protein>
    <submittedName>
        <fullName evidence="1">Type I restriction enzyme EcoKI subunit R</fullName>
    </submittedName>
</protein>
<gene>
    <name evidence="1" type="ORF">ERS852471_00068</name>
</gene>
<dbReference type="OrthoDB" id="257964at2"/>
<evidence type="ECO:0000313" key="1">
    <source>
        <dbReference type="EMBL" id="CUN52707.1"/>
    </source>
</evidence>
<dbReference type="AlphaFoldDB" id="A0A173XP94"/>
<dbReference type="EMBL" id="CYZX01000001">
    <property type="protein sequence ID" value="CUN52707.1"/>
    <property type="molecule type" value="Genomic_DNA"/>
</dbReference>
<organism evidence="1 2">
    <name type="scientific">Clostridium disporicum</name>
    <dbReference type="NCBI Taxonomy" id="84024"/>
    <lineage>
        <taxon>Bacteria</taxon>
        <taxon>Bacillati</taxon>
        <taxon>Bacillota</taxon>
        <taxon>Clostridia</taxon>
        <taxon>Eubacteriales</taxon>
        <taxon>Clostridiaceae</taxon>
        <taxon>Clostridium</taxon>
    </lineage>
</organism>
<dbReference type="RefSeq" id="WP_055262772.1">
    <property type="nucleotide sequence ID" value="NZ_CABIXQ010000001.1"/>
</dbReference>
<sequence length="186" mass="22496">MFSEMAEIIKEKDKYLAEIIKNFEEMLFIDSYTVILKGRTMAERIARNIIAAENIKENEEISQKDRIYLLERERLLEEEVTKAFHTIRYLGNRVIHDEVEGEFETSLTIYRNIYKVLAWYVPLYISNSFEVKEYLEPKVIEKIKNVEKEANGVKNIIMENFLLNLYMDYDKEKYYFHSRKNKKMYN</sequence>